<keyword evidence="3" id="KW-0614">Plasmid</keyword>
<name>A0A4P6ER62_9MICO</name>
<dbReference type="OrthoDB" id="5018199at2"/>
<dbReference type="RefSeq" id="WP_129206132.1">
    <property type="nucleotide sequence ID" value="NZ_CP035496.1"/>
</dbReference>
<keyword evidence="4" id="KW-1185">Reference proteome</keyword>
<dbReference type="AlphaFoldDB" id="A0A4P6ER62"/>
<accession>A0A4P6ER62</accession>
<dbReference type="Proteomes" id="UP000291758">
    <property type="component" value="Plasmid unnamed1"/>
</dbReference>
<geneLocation type="plasmid" evidence="3">
    <name>unnamed1</name>
</geneLocation>
<sequence length="274" mass="28607">MIESIPKSLRMHPNTRKRRLGKALGVTLACVSLSMTALPVAAAAELPEPAEPASLASSVLADFRETLAKRAATTGDEGVAELARFDALDDSQRAELADFFLGINEDTVKPGATASATIGGDTSRVSEGNFTWESTEGSSDGAGSALTARTARTARSAPTARATTKSVWVSHWFKFAGIKITEVKVAGTYTVSGGKATKINSYACTVVKNIDPMAEVTSSKNGSYIANGKANLECKITVKRGAPTPWGPIAWSTKEGIQFLRANGAGKVEASGLP</sequence>
<evidence type="ECO:0008006" key="5">
    <source>
        <dbReference type="Google" id="ProtNLM"/>
    </source>
</evidence>
<gene>
    <name evidence="3" type="ORF">ET495_17395</name>
</gene>
<organism evidence="3 4">
    <name type="scientific">Xylanimonas allomyrinae</name>
    <dbReference type="NCBI Taxonomy" id="2509459"/>
    <lineage>
        <taxon>Bacteria</taxon>
        <taxon>Bacillati</taxon>
        <taxon>Actinomycetota</taxon>
        <taxon>Actinomycetes</taxon>
        <taxon>Micrococcales</taxon>
        <taxon>Promicromonosporaceae</taxon>
        <taxon>Xylanimonas</taxon>
    </lineage>
</organism>
<dbReference type="KEGG" id="xyl:ET495_17395"/>
<protein>
    <recommendedName>
        <fullName evidence="5">Ig-like domain-containing protein</fullName>
    </recommendedName>
</protein>
<reference evidence="3 4" key="1">
    <citation type="submission" date="2019-01" db="EMBL/GenBank/DDBJ databases">
        <title>Genome sequencing of strain 2JSPR-7.</title>
        <authorList>
            <person name="Heo J."/>
            <person name="Kim S.-J."/>
            <person name="Kim J.-S."/>
            <person name="Hong S.-B."/>
            <person name="Kwon S.-W."/>
        </authorList>
    </citation>
    <scope>NUCLEOTIDE SEQUENCE [LARGE SCALE GENOMIC DNA]</scope>
    <source>
        <strain evidence="3 4">2JSPR-7</strain>
        <plasmid evidence="3 4">unnamed1</plasmid>
    </source>
</reference>
<dbReference type="GeneID" id="39493960"/>
<proteinExistence type="predicted"/>
<feature type="region of interest" description="Disordered" evidence="1">
    <location>
        <begin position="132"/>
        <end position="160"/>
    </location>
</feature>
<feature type="signal peptide" evidence="2">
    <location>
        <begin position="1"/>
        <end position="43"/>
    </location>
</feature>
<evidence type="ECO:0000313" key="4">
    <source>
        <dbReference type="Proteomes" id="UP000291758"/>
    </source>
</evidence>
<evidence type="ECO:0000256" key="2">
    <source>
        <dbReference type="SAM" id="SignalP"/>
    </source>
</evidence>
<feature type="chain" id="PRO_5020310735" description="Ig-like domain-containing protein" evidence="2">
    <location>
        <begin position="44"/>
        <end position="274"/>
    </location>
</feature>
<keyword evidence="2" id="KW-0732">Signal</keyword>
<feature type="compositionally biased region" description="Low complexity" evidence="1">
    <location>
        <begin position="147"/>
        <end position="160"/>
    </location>
</feature>
<dbReference type="EMBL" id="CP035496">
    <property type="protein sequence ID" value="QAY64996.1"/>
    <property type="molecule type" value="Genomic_DNA"/>
</dbReference>
<evidence type="ECO:0000313" key="3">
    <source>
        <dbReference type="EMBL" id="QAY64996.1"/>
    </source>
</evidence>
<evidence type="ECO:0000256" key="1">
    <source>
        <dbReference type="SAM" id="MobiDB-lite"/>
    </source>
</evidence>